<sequence length="118" mass="12916">VAQWLPDLEPQEFTDIKVSPGDLITVTTTGNATVENQVTAQTLEFHNQVALCQLSAGWIVSKVGVSTLANFDVVSFRQPLALGDHQNFLGLLGDVIFEIENVTATYADENVVAIWHYV</sequence>
<proteinExistence type="predicted"/>
<dbReference type="EMBL" id="WHUW01000521">
    <property type="protein sequence ID" value="KAF8414454.1"/>
    <property type="molecule type" value="Genomic_DNA"/>
</dbReference>
<evidence type="ECO:0000313" key="1">
    <source>
        <dbReference type="EMBL" id="KAF8414454.1"/>
    </source>
</evidence>
<dbReference type="Proteomes" id="UP001194468">
    <property type="component" value="Unassembled WGS sequence"/>
</dbReference>
<comment type="caution">
    <text evidence="1">The sequence shown here is derived from an EMBL/GenBank/DDBJ whole genome shotgun (WGS) entry which is preliminary data.</text>
</comment>
<protein>
    <submittedName>
        <fullName evidence="1">Uncharacterized protein</fullName>
    </submittedName>
</protein>
<dbReference type="GO" id="GO:0006508">
    <property type="term" value="P:proteolysis"/>
    <property type="evidence" value="ECO:0007669"/>
    <property type="project" value="InterPro"/>
</dbReference>
<accession>A0AAD4B9R9</accession>
<dbReference type="SUPFAM" id="SSF49899">
    <property type="entry name" value="Concanavalin A-like lectins/glucanases"/>
    <property type="match status" value="1"/>
</dbReference>
<keyword evidence="2" id="KW-1185">Reference proteome</keyword>
<dbReference type="AlphaFoldDB" id="A0AAD4B9R9"/>
<reference evidence="1" key="1">
    <citation type="submission" date="2019-10" db="EMBL/GenBank/DDBJ databases">
        <authorList>
            <consortium name="DOE Joint Genome Institute"/>
            <person name="Kuo A."/>
            <person name="Miyauchi S."/>
            <person name="Kiss E."/>
            <person name="Drula E."/>
            <person name="Kohler A."/>
            <person name="Sanchez-Garcia M."/>
            <person name="Andreopoulos B."/>
            <person name="Barry K.W."/>
            <person name="Bonito G."/>
            <person name="Buee M."/>
            <person name="Carver A."/>
            <person name="Chen C."/>
            <person name="Cichocki N."/>
            <person name="Clum A."/>
            <person name="Culley D."/>
            <person name="Crous P.W."/>
            <person name="Fauchery L."/>
            <person name="Girlanda M."/>
            <person name="Hayes R."/>
            <person name="Keri Z."/>
            <person name="LaButti K."/>
            <person name="Lipzen A."/>
            <person name="Lombard V."/>
            <person name="Magnuson J."/>
            <person name="Maillard F."/>
            <person name="Morin E."/>
            <person name="Murat C."/>
            <person name="Nolan M."/>
            <person name="Ohm R."/>
            <person name="Pangilinan J."/>
            <person name="Pereira M."/>
            <person name="Perotto S."/>
            <person name="Peter M."/>
            <person name="Riley R."/>
            <person name="Sitrit Y."/>
            <person name="Stielow B."/>
            <person name="Szollosi G."/>
            <person name="Zifcakova L."/>
            <person name="Stursova M."/>
            <person name="Spatafora J.W."/>
            <person name="Tedersoo L."/>
            <person name="Vaario L.-M."/>
            <person name="Yamada A."/>
            <person name="Yan M."/>
            <person name="Wang P."/>
            <person name="Xu J."/>
            <person name="Bruns T."/>
            <person name="Baldrian P."/>
            <person name="Vilgalys R."/>
            <person name="Henrissat B."/>
            <person name="Grigoriev I.V."/>
            <person name="Hibbett D."/>
            <person name="Nagy L.G."/>
            <person name="Martin F.M."/>
        </authorList>
    </citation>
    <scope>NUCLEOTIDE SEQUENCE</scope>
    <source>
        <strain evidence="1">BED1</strain>
    </source>
</reference>
<gene>
    <name evidence="1" type="ORF">L210DRAFT_3513854</name>
</gene>
<feature type="non-terminal residue" evidence="1">
    <location>
        <position position="118"/>
    </location>
</feature>
<dbReference type="InterPro" id="IPR013320">
    <property type="entry name" value="ConA-like_dom_sf"/>
</dbReference>
<dbReference type="Gene3D" id="2.60.120.700">
    <property type="entry name" value="Peptidase G1"/>
    <property type="match status" value="1"/>
</dbReference>
<dbReference type="InterPro" id="IPR000250">
    <property type="entry name" value="Peptidase_G1"/>
</dbReference>
<organism evidence="1 2">
    <name type="scientific">Boletus edulis BED1</name>
    <dbReference type="NCBI Taxonomy" id="1328754"/>
    <lineage>
        <taxon>Eukaryota</taxon>
        <taxon>Fungi</taxon>
        <taxon>Dikarya</taxon>
        <taxon>Basidiomycota</taxon>
        <taxon>Agaricomycotina</taxon>
        <taxon>Agaricomycetes</taxon>
        <taxon>Agaricomycetidae</taxon>
        <taxon>Boletales</taxon>
        <taxon>Boletineae</taxon>
        <taxon>Boletaceae</taxon>
        <taxon>Boletoideae</taxon>
        <taxon>Boletus</taxon>
    </lineage>
</organism>
<reference evidence="1" key="2">
    <citation type="journal article" date="2020" name="Nat. Commun.">
        <title>Large-scale genome sequencing of mycorrhizal fungi provides insights into the early evolution of symbiotic traits.</title>
        <authorList>
            <person name="Miyauchi S."/>
            <person name="Kiss E."/>
            <person name="Kuo A."/>
            <person name="Drula E."/>
            <person name="Kohler A."/>
            <person name="Sanchez-Garcia M."/>
            <person name="Morin E."/>
            <person name="Andreopoulos B."/>
            <person name="Barry K.W."/>
            <person name="Bonito G."/>
            <person name="Buee M."/>
            <person name="Carver A."/>
            <person name="Chen C."/>
            <person name="Cichocki N."/>
            <person name="Clum A."/>
            <person name="Culley D."/>
            <person name="Crous P.W."/>
            <person name="Fauchery L."/>
            <person name="Girlanda M."/>
            <person name="Hayes R.D."/>
            <person name="Keri Z."/>
            <person name="LaButti K."/>
            <person name="Lipzen A."/>
            <person name="Lombard V."/>
            <person name="Magnuson J."/>
            <person name="Maillard F."/>
            <person name="Murat C."/>
            <person name="Nolan M."/>
            <person name="Ohm R.A."/>
            <person name="Pangilinan J."/>
            <person name="Pereira M.F."/>
            <person name="Perotto S."/>
            <person name="Peter M."/>
            <person name="Pfister S."/>
            <person name="Riley R."/>
            <person name="Sitrit Y."/>
            <person name="Stielow J.B."/>
            <person name="Szollosi G."/>
            <person name="Zifcakova L."/>
            <person name="Stursova M."/>
            <person name="Spatafora J.W."/>
            <person name="Tedersoo L."/>
            <person name="Vaario L.M."/>
            <person name="Yamada A."/>
            <person name="Yan M."/>
            <person name="Wang P."/>
            <person name="Xu J."/>
            <person name="Bruns T."/>
            <person name="Baldrian P."/>
            <person name="Vilgalys R."/>
            <person name="Dunand C."/>
            <person name="Henrissat B."/>
            <person name="Grigoriev I.V."/>
            <person name="Hibbett D."/>
            <person name="Nagy L.G."/>
            <person name="Martin F.M."/>
        </authorList>
    </citation>
    <scope>NUCLEOTIDE SEQUENCE</scope>
    <source>
        <strain evidence="1">BED1</strain>
    </source>
</reference>
<dbReference type="GO" id="GO:0070007">
    <property type="term" value="F:glutamic-type endopeptidase activity"/>
    <property type="evidence" value="ECO:0007669"/>
    <property type="project" value="InterPro"/>
</dbReference>
<dbReference type="Pfam" id="PF01828">
    <property type="entry name" value="Peptidase_A4"/>
    <property type="match status" value="1"/>
</dbReference>
<dbReference type="InterPro" id="IPR038656">
    <property type="entry name" value="Peptidase_G1_sf"/>
</dbReference>
<evidence type="ECO:0000313" key="2">
    <source>
        <dbReference type="Proteomes" id="UP001194468"/>
    </source>
</evidence>
<name>A0AAD4B9R9_BOLED</name>